<comment type="caution">
    <text evidence="4">The sequence shown here is derived from an EMBL/GenBank/DDBJ whole genome shotgun (WGS) entry which is preliminary data.</text>
</comment>
<dbReference type="PANTHER" id="PTHR38340:SF1">
    <property type="entry name" value="S-LAYER PROTEIN"/>
    <property type="match status" value="1"/>
</dbReference>
<dbReference type="Pfam" id="PF00353">
    <property type="entry name" value="HemolysinCabind"/>
    <property type="match status" value="4"/>
</dbReference>
<keyword evidence="5" id="KW-1185">Reference proteome</keyword>
<comment type="subcellular location">
    <subcellularLocation>
        <location evidence="1">Secreted</location>
    </subcellularLocation>
</comment>
<dbReference type="CDD" id="cd05379">
    <property type="entry name" value="CAP_bacterial"/>
    <property type="match status" value="1"/>
</dbReference>
<reference evidence="4" key="1">
    <citation type="submission" date="2020-12" db="EMBL/GenBank/DDBJ databases">
        <title>Bacterial taxonomy.</title>
        <authorList>
            <person name="Pan X."/>
        </authorList>
    </citation>
    <scope>NUCLEOTIDE SEQUENCE</scope>
    <source>
        <strain evidence="4">M0105</strain>
    </source>
</reference>
<dbReference type="InterPro" id="IPR001343">
    <property type="entry name" value="Hemolysn_Ca-bd"/>
</dbReference>
<dbReference type="Gene3D" id="2.150.10.10">
    <property type="entry name" value="Serralysin-like metalloprotease, C-terminal"/>
    <property type="match status" value="3"/>
</dbReference>
<accession>A0A8J7M597</accession>
<evidence type="ECO:0000256" key="1">
    <source>
        <dbReference type="ARBA" id="ARBA00004613"/>
    </source>
</evidence>
<dbReference type="InterPro" id="IPR008969">
    <property type="entry name" value="CarboxyPept-like_regulatory"/>
</dbReference>
<dbReference type="AlphaFoldDB" id="A0A8J7M597"/>
<organism evidence="4 5">
    <name type="scientific">Thermohalobaculum xanthum</name>
    <dbReference type="NCBI Taxonomy" id="2753746"/>
    <lineage>
        <taxon>Bacteria</taxon>
        <taxon>Pseudomonadati</taxon>
        <taxon>Pseudomonadota</taxon>
        <taxon>Alphaproteobacteria</taxon>
        <taxon>Rhodobacterales</taxon>
        <taxon>Paracoccaceae</taxon>
        <taxon>Thermohalobaculum</taxon>
    </lineage>
</organism>
<evidence type="ECO:0000313" key="5">
    <source>
        <dbReference type="Proteomes" id="UP000655420"/>
    </source>
</evidence>
<sequence>MREPTAEEQLLIELINRARLDPVAEAERYGISLDDGLDPGTISLTPKDPLAVSLALNDAAYQHSVWMLEADVFSHVGEGGSRISDRAAAVDYSWRQLGENLSWIGTTGPLVNSAALIEQHHRNLFLSSGHRANMLNEAYVELGVGQALGKFTLNGTVFNASMLSEMFASPSSGARFFTGVVIDDLDGDDFYDIGEGLGGVTVTATGAAGSFSTLTFASGGYSLAVPDGSYTVTFSGGDLSGSVTLSAVMAGHNVKIDAEQADAVLAAMPQGTQGDDVLAGTEVADEIDGFAGHDVITGAGGDDILRGGIGWDQVWGDAGSDYILGGAGADLIWGGDGDDRLEGGFWHDTLWGGAGADSIGGGFGDDVLYGEGGDDTLSGGLGDDLLSGGDGDDYLAGDAGNDVLEGGAGTDDLWGGIGDDRFVFGPSIGMDRVWDFDSDADTLDFTSATGVSGLGDLALTQAGADTIIDLPDGGRIILIGVSPDLLEPGALIV</sequence>
<dbReference type="PANTHER" id="PTHR38340">
    <property type="entry name" value="S-LAYER PROTEIN"/>
    <property type="match status" value="1"/>
</dbReference>
<dbReference type="InterPro" id="IPR011049">
    <property type="entry name" value="Serralysin-like_metalloprot_C"/>
</dbReference>
<dbReference type="Pfam" id="PF00188">
    <property type="entry name" value="CAP"/>
    <property type="match status" value="1"/>
</dbReference>
<proteinExistence type="predicted"/>
<dbReference type="SUPFAM" id="SSF49464">
    <property type="entry name" value="Carboxypeptidase regulatory domain-like"/>
    <property type="match status" value="1"/>
</dbReference>
<dbReference type="InterPro" id="IPR014044">
    <property type="entry name" value="CAP_dom"/>
</dbReference>
<dbReference type="InterPro" id="IPR050557">
    <property type="entry name" value="RTX_toxin/Mannuronan_C5-epim"/>
</dbReference>
<dbReference type="PRINTS" id="PR00313">
    <property type="entry name" value="CABNDNGRPT"/>
</dbReference>
<dbReference type="Proteomes" id="UP000655420">
    <property type="component" value="Unassembled WGS sequence"/>
</dbReference>
<dbReference type="PROSITE" id="PS00330">
    <property type="entry name" value="HEMOLYSIN_CALCIUM"/>
    <property type="match status" value="2"/>
</dbReference>
<evidence type="ECO:0000256" key="2">
    <source>
        <dbReference type="ARBA" id="ARBA00022525"/>
    </source>
</evidence>
<feature type="domain" description="SCP" evidence="3">
    <location>
        <begin position="13"/>
        <end position="146"/>
    </location>
</feature>
<dbReference type="GO" id="GO:0005509">
    <property type="term" value="F:calcium ion binding"/>
    <property type="evidence" value="ECO:0007669"/>
    <property type="project" value="InterPro"/>
</dbReference>
<dbReference type="RefSeq" id="WP_200605559.1">
    <property type="nucleotide sequence ID" value="NZ_JAEHHL010000001.1"/>
</dbReference>
<dbReference type="InterPro" id="IPR035940">
    <property type="entry name" value="CAP_sf"/>
</dbReference>
<keyword evidence="2" id="KW-0964">Secreted</keyword>
<evidence type="ECO:0000259" key="3">
    <source>
        <dbReference type="Pfam" id="PF00188"/>
    </source>
</evidence>
<gene>
    <name evidence="4" type="ORF">H0I76_00290</name>
</gene>
<dbReference type="EMBL" id="JAEHHL010000001">
    <property type="protein sequence ID" value="MBK0397614.1"/>
    <property type="molecule type" value="Genomic_DNA"/>
</dbReference>
<dbReference type="SUPFAM" id="SSF51120">
    <property type="entry name" value="beta-Roll"/>
    <property type="match status" value="2"/>
</dbReference>
<dbReference type="SUPFAM" id="SSF55797">
    <property type="entry name" value="PR-1-like"/>
    <property type="match status" value="1"/>
</dbReference>
<name>A0A8J7M597_9RHOB</name>
<evidence type="ECO:0000313" key="4">
    <source>
        <dbReference type="EMBL" id="MBK0397614.1"/>
    </source>
</evidence>
<protein>
    <recommendedName>
        <fullName evidence="3">SCP domain-containing protein</fullName>
    </recommendedName>
</protein>
<dbReference type="Gene3D" id="3.40.33.10">
    <property type="entry name" value="CAP"/>
    <property type="match status" value="1"/>
</dbReference>
<dbReference type="GO" id="GO:0005576">
    <property type="term" value="C:extracellular region"/>
    <property type="evidence" value="ECO:0007669"/>
    <property type="project" value="UniProtKB-SubCell"/>
</dbReference>
<dbReference type="InterPro" id="IPR018511">
    <property type="entry name" value="Hemolysin-typ_Ca-bd_CS"/>
</dbReference>